<evidence type="ECO:0000256" key="1">
    <source>
        <dbReference type="SAM" id="Coils"/>
    </source>
</evidence>
<accession>A0A9Q0LFZ1</accession>
<evidence type="ECO:0000313" key="2">
    <source>
        <dbReference type="EMBL" id="KAJ5072576.1"/>
    </source>
</evidence>
<sequence length="362" mass="43371">MDYSSQKNEEKQLYFIRKLEIYMQKRMAEEQTNQALLTKAATLTKHIEFLENILKEKDQKQQKLEKEKIKLKNESQEISEKYQRLIETNEMQNENELLRGKKQKSQIEDQEFKRKKLERKSQVLQDLLEDSKQEKAKLSEELSSKKNQYESSIKSLEEKVRELKAYTQTLENSISISLSNIKKSSEKLKENKKENEVLLEEQKKIEEKLFQYKNSSDKQIEDIHLKIKELKKEKKEQDKIINQFKTQEERFQEKLRELFIPKKTYIVKKIGEIKKSENQYFLLQIEILSDPQRIVARLLDFGSSKKSPLVFEARVTDLEIEKNQSYDQKFLIIKRGQQKIFLETDKTPEIVELLGTFDRINF</sequence>
<gene>
    <name evidence="2" type="ORF">M0811_01591</name>
</gene>
<comment type="caution">
    <text evidence="2">The sequence shown here is derived from an EMBL/GenBank/DDBJ whole genome shotgun (WGS) entry which is preliminary data.</text>
</comment>
<keyword evidence="1" id="KW-0175">Coiled coil</keyword>
<evidence type="ECO:0000313" key="3">
    <source>
        <dbReference type="Proteomes" id="UP001149090"/>
    </source>
</evidence>
<organism evidence="2 3">
    <name type="scientific">Anaeramoeba ignava</name>
    <name type="common">Anaerobic marine amoeba</name>
    <dbReference type="NCBI Taxonomy" id="1746090"/>
    <lineage>
        <taxon>Eukaryota</taxon>
        <taxon>Metamonada</taxon>
        <taxon>Anaeramoebidae</taxon>
        <taxon>Anaeramoeba</taxon>
    </lineage>
</organism>
<proteinExistence type="predicted"/>
<reference evidence="2" key="1">
    <citation type="submission" date="2022-10" db="EMBL/GenBank/DDBJ databases">
        <title>Novel sulphate-reducing endosymbionts in the free-living metamonad Anaeramoeba.</title>
        <authorList>
            <person name="Jerlstrom-Hultqvist J."/>
            <person name="Cepicka I."/>
            <person name="Gallot-Lavallee L."/>
            <person name="Salas-Leiva D."/>
            <person name="Curtis B.A."/>
            <person name="Zahonova K."/>
            <person name="Pipaliya S."/>
            <person name="Dacks J."/>
            <person name="Roger A.J."/>
        </authorList>
    </citation>
    <scope>NUCLEOTIDE SEQUENCE</scope>
    <source>
        <strain evidence="2">BMAN</strain>
    </source>
</reference>
<dbReference type="AlphaFoldDB" id="A0A9Q0LFZ1"/>
<protein>
    <submittedName>
        <fullName evidence="2">Structural maintenance of chromosomes protein</fullName>
    </submittedName>
</protein>
<dbReference type="Proteomes" id="UP001149090">
    <property type="component" value="Unassembled WGS sequence"/>
</dbReference>
<feature type="coiled-coil region" evidence="1">
    <location>
        <begin position="40"/>
        <end position="250"/>
    </location>
</feature>
<dbReference type="EMBL" id="JAPDFW010000081">
    <property type="protein sequence ID" value="KAJ5072576.1"/>
    <property type="molecule type" value="Genomic_DNA"/>
</dbReference>
<name>A0A9Q0LFZ1_ANAIG</name>
<keyword evidence="3" id="KW-1185">Reference proteome</keyword>